<evidence type="ECO:0000313" key="3">
    <source>
        <dbReference type="EMBL" id="TWT57943.1"/>
    </source>
</evidence>
<dbReference type="PANTHER" id="PTHR40469">
    <property type="entry name" value="SECRETED GLYCOSYL HYDROLASE"/>
    <property type="match status" value="1"/>
</dbReference>
<reference evidence="3 4" key="1">
    <citation type="submission" date="2019-02" db="EMBL/GenBank/DDBJ databases">
        <title>Deep-cultivation of Planctomycetes and their phenomic and genomic characterization uncovers novel biology.</title>
        <authorList>
            <person name="Wiegand S."/>
            <person name="Jogler M."/>
            <person name="Boedeker C."/>
            <person name="Pinto D."/>
            <person name="Vollmers J."/>
            <person name="Rivas-Marin E."/>
            <person name="Kohn T."/>
            <person name="Peeters S.H."/>
            <person name="Heuer A."/>
            <person name="Rast P."/>
            <person name="Oberbeckmann S."/>
            <person name="Bunk B."/>
            <person name="Jeske O."/>
            <person name="Meyerdierks A."/>
            <person name="Storesund J.E."/>
            <person name="Kallscheuer N."/>
            <person name="Luecker S."/>
            <person name="Lage O.M."/>
            <person name="Pohl T."/>
            <person name="Merkel B.J."/>
            <person name="Hornburger P."/>
            <person name="Mueller R.-W."/>
            <person name="Bruemmer F."/>
            <person name="Labrenz M."/>
            <person name="Spormann A.M."/>
            <person name="Op Den Camp H."/>
            <person name="Overmann J."/>
            <person name="Amann R."/>
            <person name="Jetten M.S.M."/>
            <person name="Mascher T."/>
            <person name="Medema M.H."/>
            <person name="Devos D.P."/>
            <person name="Kaster A.-K."/>
            <person name="Ovreas L."/>
            <person name="Rohde M."/>
            <person name="Galperin M.Y."/>
            <person name="Jogler C."/>
        </authorList>
    </citation>
    <scope>NUCLEOTIDE SEQUENCE [LARGE SCALE GENOMIC DNA]</scope>
    <source>
        <strain evidence="3 4">KOR42</strain>
    </source>
</reference>
<evidence type="ECO:0000313" key="4">
    <source>
        <dbReference type="Proteomes" id="UP000317243"/>
    </source>
</evidence>
<dbReference type="PANTHER" id="PTHR40469:SF2">
    <property type="entry name" value="GALACTOSE-BINDING DOMAIN-LIKE SUPERFAMILY PROTEIN"/>
    <property type="match status" value="1"/>
</dbReference>
<keyword evidence="1" id="KW-0732">Signal</keyword>
<feature type="signal peptide" evidence="1">
    <location>
        <begin position="1"/>
        <end position="21"/>
    </location>
</feature>
<dbReference type="SUPFAM" id="SSF52317">
    <property type="entry name" value="Class I glutamine amidotransferase-like"/>
    <property type="match status" value="1"/>
</dbReference>
<dbReference type="OrthoDB" id="272395at2"/>
<dbReference type="Gene3D" id="3.40.50.880">
    <property type="match status" value="1"/>
</dbReference>
<feature type="chain" id="PRO_5022831520" evidence="1">
    <location>
        <begin position="22"/>
        <end position="524"/>
    </location>
</feature>
<evidence type="ECO:0000259" key="2">
    <source>
        <dbReference type="Pfam" id="PF06283"/>
    </source>
</evidence>
<dbReference type="InterPro" id="IPR029010">
    <property type="entry name" value="ThuA-like"/>
</dbReference>
<dbReference type="Gene3D" id="3.40.50.850">
    <property type="entry name" value="Isochorismatase-like"/>
    <property type="match status" value="1"/>
</dbReference>
<proteinExistence type="predicted"/>
<dbReference type="Pfam" id="PF06283">
    <property type="entry name" value="ThuA"/>
    <property type="match status" value="1"/>
</dbReference>
<sequence precursor="true">MLSRILLITSMLLGVCDLASAESLNLTLRKQVPLEPGSKNFHVLADEETWNGDQTALIVCDVWDTHNCKNAAFRVAELVPVLNRVVKEARRRGVTIIHAPSNCMPFYEDHPARNRAQNVPVADNYPEDITQWCYQIPSEEQGVYPIDQSNGGCDDDPEEHAAWQASLRPLLEEEKWPWRRQHSAIEIDPERDYITDQGDEVWNILEANGLSNVIMTGVHTNMCVLGRPFGLRRLSTAGKDVVLMRDQTDTMYDPRSAPFVSHFTGTDLIVDHIERFVCPTILSTQLIGGEEFRFADDTRPTLAMLIAEDEYETATTLPKFAIDTLGQDYRVLKVFATPSDRNQVPGIAFVAEADALLVSARRRVLPEKDLKVVRDFVAAGKPVIGIRTASHAFSLRKETPPEGFADWKEFDAEVFGGNYTNHYGNQLKSMITIADVEHPVLDGIPRTPFQQGWSLYKTSPLNSKATVLMTGAVEGEDPEPVAWTFQRADGGRSFYTSLGHVDDFQNPTFQQLLKNGIDWTLEGQ</sequence>
<accession>A0A5C5X6Q1</accession>
<dbReference type="CDD" id="cd01653">
    <property type="entry name" value="GATase1"/>
    <property type="match status" value="1"/>
</dbReference>
<comment type="caution">
    <text evidence="3">The sequence shown here is derived from an EMBL/GenBank/DDBJ whole genome shotgun (WGS) entry which is preliminary data.</text>
</comment>
<gene>
    <name evidence="3" type="ORF">KOR42_13110</name>
</gene>
<dbReference type="Proteomes" id="UP000317243">
    <property type="component" value="Unassembled WGS sequence"/>
</dbReference>
<dbReference type="SUPFAM" id="SSF52499">
    <property type="entry name" value="Isochorismatase-like hydrolases"/>
    <property type="match status" value="1"/>
</dbReference>
<dbReference type="AlphaFoldDB" id="A0A5C5X6Q1"/>
<feature type="domain" description="ThuA-like" evidence="2">
    <location>
        <begin position="349"/>
        <end position="520"/>
    </location>
</feature>
<organism evidence="3 4">
    <name type="scientific">Thalassoglobus neptunius</name>
    <dbReference type="NCBI Taxonomy" id="1938619"/>
    <lineage>
        <taxon>Bacteria</taxon>
        <taxon>Pseudomonadati</taxon>
        <taxon>Planctomycetota</taxon>
        <taxon>Planctomycetia</taxon>
        <taxon>Planctomycetales</taxon>
        <taxon>Planctomycetaceae</taxon>
        <taxon>Thalassoglobus</taxon>
    </lineage>
</organism>
<dbReference type="EMBL" id="SIHI01000001">
    <property type="protein sequence ID" value="TWT57943.1"/>
    <property type="molecule type" value="Genomic_DNA"/>
</dbReference>
<keyword evidence="4" id="KW-1185">Reference proteome</keyword>
<dbReference type="InterPro" id="IPR029062">
    <property type="entry name" value="Class_I_gatase-like"/>
</dbReference>
<name>A0A5C5X6Q1_9PLAN</name>
<protein>
    <submittedName>
        <fullName evidence="3">Trehalose utilization</fullName>
    </submittedName>
</protein>
<dbReference type="InterPro" id="IPR036380">
    <property type="entry name" value="Isochorismatase-like_sf"/>
</dbReference>
<dbReference type="RefSeq" id="WP_146508005.1">
    <property type="nucleotide sequence ID" value="NZ_SIHI01000001.1"/>
</dbReference>
<evidence type="ECO:0000256" key="1">
    <source>
        <dbReference type="SAM" id="SignalP"/>
    </source>
</evidence>